<feature type="region of interest" description="Disordered" evidence="3">
    <location>
        <begin position="190"/>
        <end position="220"/>
    </location>
</feature>
<evidence type="ECO:0000313" key="5">
    <source>
        <dbReference type="Proteomes" id="UP000054516"/>
    </source>
</evidence>
<dbReference type="InterPro" id="IPR002347">
    <property type="entry name" value="SDR_fam"/>
</dbReference>
<name>A0A1S7UIF0_ROSNE</name>
<evidence type="ECO:0000256" key="3">
    <source>
        <dbReference type="SAM" id="MobiDB-lite"/>
    </source>
</evidence>
<gene>
    <name evidence="4" type="ORF">SAMD00023353_0102100</name>
</gene>
<keyword evidence="2" id="KW-0560">Oxidoreductase</keyword>
<dbReference type="Proteomes" id="UP000054516">
    <property type="component" value="Unassembled WGS sequence"/>
</dbReference>
<protein>
    <submittedName>
        <fullName evidence="4">Putative Short-chain dehydrogenase reductase SDR</fullName>
    </submittedName>
</protein>
<dbReference type="PANTHER" id="PTHR43976">
    <property type="entry name" value="SHORT CHAIN DEHYDROGENASE"/>
    <property type="match status" value="1"/>
</dbReference>
<dbReference type="GO" id="GO:0016491">
    <property type="term" value="F:oxidoreductase activity"/>
    <property type="evidence" value="ECO:0007669"/>
    <property type="project" value="UniProtKB-KW"/>
</dbReference>
<accession>A0A1S7UIF0</accession>
<comment type="similarity">
    <text evidence="1">Belongs to the short-chain dehydrogenases/reductases (SDR) family.</text>
</comment>
<keyword evidence="5" id="KW-1185">Reference proteome</keyword>
<dbReference type="InterPro" id="IPR036291">
    <property type="entry name" value="NAD(P)-bd_dom_sf"/>
</dbReference>
<dbReference type="Pfam" id="PF00106">
    <property type="entry name" value="adh_short"/>
    <property type="match status" value="1"/>
</dbReference>
<dbReference type="InterPro" id="IPR051911">
    <property type="entry name" value="SDR_oxidoreductase"/>
</dbReference>
<feature type="compositionally biased region" description="Basic residues" evidence="3">
    <location>
        <begin position="190"/>
        <end position="200"/>
    </location>
</feature>
<dbReference type="PANTHER" id="PTHR43976:SF16">
    <property type="entry name" value="SHORT-CHAIN DEHYDROGENASE_REDUCTASE FAMILY PROTEIN"/>
    <property type="match status" value="1"/>
</dbReference>
<dbReference type="PRINTS" id="PR00081">
    <property type="entry name" value="GDHRDH"/>
</dbReference>
<organism evidence="4">
    <name type="scientific">Rosellinia necatrix</name>
    <name type="common">White root-rot fungus</name>
    <dbReference type="NCBI Taxonomy" id="77044"/>
    <lineage>
        <taxon>Eukaryota</taxon>
        <taxon>Fungi</taxon>
        <taxon>Dikarya</taxon>
        <taxon>Ascomycota</taxon>
        <taxon>Pezizomycotina</taxon>
        <taxon>Sordariomycetes</taxon>
        <taxon>Xylariomycetidae</taxon>
        <taxon>Xylariales</taxon>
        <taxon>Xylariaceae</taxon>
        <taxon>Rosellinia</taxon>
    </lineage>
</organism>
<dbReference type="STRING" id="77044.A0A1S7UIF0"/>
<dbReference type="Gene3D" id="3.40.50.720">
    <property type="entry name" value="NAD(P)-binding Rossmann-like Domain"/>
    <property type="match status" value="1"/>
</dbReference>
<evidence type="ECO:0000313" key="4">
    <source>
        <dbReference type="EMBL" id="GAP82681.1"/>
    </source>
</evidence>
<sequence length="220" mass="23233">MASPRLWLITGASSGISLELAKIAAGRGERVIAATRSPEKLAGVTAARLDHNEPLPPIRAAVVAIVAVHGGIDVVVNNAAYVADGHGGVEETTPDGTQQQFLANAFGPIYAYQAVLPHLRSRGSGGVLVTLGSMATWLPDDRVQPVQRVEGDAAVAGWLAGWRSGSPTEEVRPFGVRHCLVEPGFFPHQARRQPRPHGCGRARLPGYDGLNSDANYPEGQ</sequence>
<evidence type="ECO:0000256" key="1">
    <source>
        <dbReference type="ARBA" id="ARBA00006484"/>
    </source>
</evidence>
<reference evidence="4" key="1">
    <citation type="submission" date="2016-03" db="EMBL/GenBank/DDBJ databases">
        <title>Draft genome sequence of Rosellinia necatrix.</title>
        <authorList>
            <person name="Kanematsu S."/>
        </authorList>
    </citation>
    <scope>NUCLEOTIDE SEQUENCE [LARGE SCALE GENOMIC DNA]</scope>
    <source>
        <strain evidence="4">W97</strain>
    </source>
</reference>
<evidence type="ECO:0000256" key="2">
    <source>
        <dbReference type="ARBA" id="ARBA00023002"/>
    </source>
</evidence>
<dbReference type="OrthoDB" id="1274115at2759"/>
<dbReference type="EMBL" id="DF977446">
    <property type="protein sequence ID" value="GAP82681.1"/>
    <property type="molecule type" value="Genomic_DNA"/>
</dbReference>
<proteinExistence type="inferred from homology"/>
<dbReference type="AlphaFoldDB" id="A0A1S7UIF0"/>
<dbReference type="SUPFAM" id="SSF51735">
    <property type="entry name" value="NAD(P)-binding Rossmann-fold domains"/>
    <property type="match status" value="1"/>
</dbReference>